<gene>
    <name evidence="2" type="ORF">NX784_21455</name>
</gene>
<name>A0ABT1ZWC0_9BURK</name>
<keyword evidence="1" id="KW-0732">Signal</keyword>
<dbReference type="EMBL" id="JANUGW010000019">
    <property type="protein sequence ID" value="MCS0584170.1"/>
    <property type="molecule type" value="Genomic_DNA"/>
</dbReference>
<accession>A0ABT1ZWC0</accession>
<dbReference type="Proteomes" id="UP001204151">
    <property type="component" value="Unassembled WGS sequence"/>
</dbReference>
<comment type="caution">
    <text evidence="2">The sequence shown here is derived from an EMBL/GenBank/DDBJ whole genome shotgun (WGS) entry which is preliminary data.</text>
</comment>
<reference evidence="2 3" key="1">
    <citation type="submission" date="2022-08" db="EMBL/GenBank/DDBJ databases">
        <title>Reclassification of Massilia species as members of the genera Telluria, Duganella, Pseudoduganella, Mokoshia gen. nov. and Zemynaea gen. nov. using orthogonal and non-orthogonal genome-based approaches.</title>
        <authorList>
            <person name="Bowman J.P."/>
        </authorList>
    </citation>
    <scope>NUCLEOTIDE SEQUENCE [LARGE SCALE GENOMIC DNA]</scope>
    <source>
        <strain evidence="2 3">JCM 31316</strain>
    </source>
</reference>
<proteinExistence type="predicted"/>
<evidence type="ECO:0000313" key="2">
    <source>
        <dbReference type="EMBL" id="MCS0584170.1"/>
    </source>
</evidence>
<dbReference type="RefSeq" id="WP_258818734.1">
    <property type="nucleotide sequence ID" value="NZ_JANUGW010000019.1"/>
</dbReference>
<dbReference type="PROSITE" id="PS51257">
    <property type="entry name" value="PROKAR_LIPOPROTEIN"/>
    <property type="match status" value="1"/>
</dbReference>
<sequence>MNARRLLVAVAVVLAGCATRAPEPGTSVAETRFDTLVVPGRTTRAELLAAFGPTKTVVFDSGMEAWLYTAPAAGARHTELVLLVGRDGIVRKLRKRPAYPTDPVP</sequence>
<organism evidence="2 3">
    <name type="scientific">Massilia pinisoli</name>
    <dbReference type="NCBI Taxonomy" id="1772194"/>
    <lineage>
        <taxon>Bacteria</taxon>
        <taxon>Pseudomonadati</taxon>
        <taxon>Pseudomonadota</taxon>
        <taxon>Betaproteobacteria</taxon>
        <taxon>Burkholderiales</taxon>
        <taxon>Oxalobacteraceae</taxon>
        <taxon>Telluria group</taxon>
        <taxon>Massilia</taxon>
    </lineage>
</organism>
<evidence type="ECO:0000313" key="3">
    <source>
        <dbReference type="Proteomes" id="UP001204151"/>
    </source>
</evidence>
<feature type="chain" id="PRO_5045800504" description="Lipoprotein SmpA/OmlA domain-containing protein" evidence="1">
    <location>
        <begin position="22"/>
        <end position="105"/>
    </location>
</feature>
<evidence type="ECO:0000256" key="1">
    <source>
        <dbReference type="SAM" id="SignalP"/>
    </source>
</evidence>
<protein>
    <recommendedName>
        <fullName evidence="4">Lipoprotein SmpA/OmlA domain-containing protein</fullName>
    </recommendedName>
</protein>
<keyword evidence="3" id="KW-1185">Reference proteome</keyword>
<feature type="signal peptide" evidence="1">
    <location>
        <begin position="1"/>
        <end position="21"/>
    </location>
</feature>
<evidence type="ECO:0008006" key="4">
    <source>
        <dbReference type="Google" id="ProtNLM"/>
    </source>
</evidence>